<dbReference type="PANTHER" id="PTHR15341:SF3">
    <property type="entry name" value="NUCLEAR NUCLEIC ACID-BINDING PROTEIN C1D"/>
    <property type="match status" value="1"/>
</dbReference>
<evidence type="ECO:0000256" key="6">
    <source>
        <dbReference type="ARBA" id="ARBA00023242"/>
    </source>
</evidence>
<keyword evidence="7" id="KW-0238">DNA-binding</keyword>
<proteinExistence type="inferred from homology"/>
<dbReference type="InterPro" id="IPR007146">
    <property type="entry name" value="Sas10/Utp3/C1D"/>
</dbReference>
<keyword evidence="5 7" id="KW-0694">RNA-binding</keyword>
<evidence type="ECO:0000256" key="1">
    <source>
        <dbReference type="ARBA" id="ARBA00004123"/>
    </source>
</evidence>
<dbReference type="PANTHER" id="PTHR15341">
    <property type="entry name" value="SUN-COR STEROID HORMONE RECEPTOR CO-REPRESSOR"/>
    <property type="match status" value="1"/>
</dbReference>
<evidence type="ECO:0000256" key="3">
    <source>
        <dbReference type="ARBA" id="ARBA00015212"/>
    </source>
</evidence>
<evidence type="ECO:0000256" key="5">
    <source>
        <dbReference type="ARBA" id="ARBA00022884"/>
    </source>
</evidence>
<comment type="caution">
    <text evidence="9">The sequence shown here is derived from an EMBL/GenBank/DDBJ whole genome shotgun (WGS) entry which is preliminary data.</text>
</comment>
<evidence type="ECO:0000313" key="9">
    <source>
        <dbReference type="EMBL" id="KAK6635213.1"/>
    </source>
</evidence>
<keyword evidence="10" id="KW-1185">Reference proteome</keyword>
<comment type="similarity">
    <text evidence="2 7">Belongs to the C1D family.</text>
</comment>
<dbReference type="InterPro" id="IPR011082">
    <property type="entry name" value="Exosome-assoc_fac/DNA_repair"/>
</dbReference>
<feature type="compositionally biased region" description="Basic and acidic residues" evidence="8">
    <location>
        <begin position="143"/>
        <end position="158"/>
    </location>
</feature>
<dbReference type="EMBL" id="JAWJWF010000003">
    <property type="protein sequence ID" value="KAK6635213.1"/>
    <property type="molecule type" value="Genomic_DNA"/>
</dbReference>
<dbReference type="Proteomes" id="UP001359485">
    <property type="component" value="Unassembled WGS sequence"/>
</dbReference>
<evidence type="ECO:0000313" key="10">
    <source>
        <dbReference type="Proteomes" id="UP001359485"/>
    </source>
</evidence>
<comment type="function">
    <text evidence="7">Plays a role in the recruitment of the exosome to pre-rRNA to mediate the 3'-5' end processing of the 5.8S rRNA.</text>
</comment>
<keyword evidence="4 7" id="KW-0698">rRNA processing</keyword>
<gene>
    <name evidence="9" type="ORF">RUM44_000464</name>
</gene>
<feature type="region of interest" description="Disordered" evidence="8">
    <location>
        <begin position="121"/>
        <end position="158"/>
    </location>
</feature>
<evidence type="ECO:0000256" key="4">
    <source>
        <dbReference type="ARBA" id="ARBA00022552"/>
    </source>
</evidence>
<protein>
    <recommendedName>
        <fullName evidence="3 7">Nuclear nucleic acid-binding protein C1D</fullName>
    </recommendedName>
</protein>
<reference evidence="9 10" key="1">
    <citation type="submission" date="2023-09" db="EMBL/GenBank/DDBJ databases">
        <title>Genomes of two closely related lineages of the louse Polyplax serrata with different host specificities.</title>
        <authorList>
            <person name="Martinu J."/>
            <person name="Tarabai H."/>
            <person name="Stefka J."/>
            <person name="Hypsa V."/>
        </authorList>
    </citation>
    <scope>NUCLEOTIDE SEQUENCE [LARGE SCALE GENOMIC DNA]</scope>
    <source>
        <strain evidence="9">98ZLc_SE</strain>
    </source>
</reference>
<evidence type="ECO:0000256" key="8">
    <source>
        <dbReference type="SAM" id="MobiDB-lite"/>
    </source>
</evidence>
<comment type="subcellular location">
    <subcellularLocation>
        <location evidence="7">Cytoplasm</location>
    </subcellularLocation>
    <subcellularLocation>
        <location evidence="7">Nucleus</location>
        <location evidence="7">Nucleolus</location>
    </subcellularLocation>
    <subcellularLocation>
        <location evidence="1 7">Nucleus</location>
    </subcellularLocation>
</comment>
<name>A0ABR1B5H2_POLSC</name>
<organism evidence="9 10">
    <name type="scientific">Polyplax serrata</name>
    <name type="common">Common mouse louse</name>
    <dbReference type="NCBI Taxonomy" id="468196"/>
    <lineage>
        <taxon>Eukaryota</taxon>
        <taxon>Metazoa</taxon>
        <taxon>Ecdysozoa</taxon>
        <taxon>Arthropoda</taxon>
        <taxon>Hexapoda</taxon>
        <taxon>Insecta</taxon>
        <taxon>Pterygota</taxon>
        <taxon>Neoptera</taxon>
        <taxon>Paraneoptera</taxon>
        <taxon>Psocodea</taxon>
        <taxon>Troctomorpha</taxon>
        <taxon>Phthiraptera</taxon>
        <taxon>Anoplura</taxon>
        <taxon>Polyplacidae</taxon>
        <taxon>Polyplax</taxon>
    </lineage>
</organism>
<evidence type="ECO:0000256" key="7">
    <source>
        <dbReference type="RuleBase" id="RU368003"/>
    </source>
</evidence>
<keyword evidence="6 7" id="KW-0539">Nucleus</keyword>
<dbReference type="Pfam" id="PF04000">
    <property type="entry name" value="Sas10_Utp3"/>
    <property type="match status" value="1"/>
</dbReference>
<keyword evidence="7" id="KW-0963">Cytoplasm</keyword>
<feature type="compositionally biased region" description="Low complexity" evidence="8">
    <location>
        <begin position="124"/>
        <end position="137"/>
    </location>
</feature>
<comment type="subunit">
    <text evidence="7">Monomer and homodimer.</text>
</comment>
<sequence length="158" mass="18698">MNENIDFGELSNDENFKQKILDLKKCMNDISGVLEVFLSRCNYEQLSLEDKVRYDLFLAFAINTFYWIYLRIKGTDPNNHEIKHQINRIREYMAKSKKIYEKKTIMPRLDQDAAKRFVRGGLWTPNSSSTNPQSQTTGQYSNEDPRDSRKRKRDSDDD</sequence>
<evidence type="ECO:0000256" key="2">
    <source>
        <dbReference type="ARBA" id="ARBA00009154"/>
    </source>
</evidence>
<accession>A0ABR1B5H2</accession>